<dbReference type="SUPFAM" id="SSF52047">
    <property type="entry name" value="RNI-like"/>
    <property type="match status" value="2"/>
</dbReference>
<evidence type="ECO:0000256" key="5">
    <source>
        <dbReference type="ARBA" id="ARBA00022692"/>
    </source>
</evidence>
<feature type="chain" id="PRO_5046223165" description="Protein kinase domain-containing protein" evidence="15">
    <location>
        <begin position="20"/>
        <end position="1017"/>
    </location>
</feature>
<dbReference type="InterPro" id="IPR011009">
    <property type="entry name" value="Kinase-like_dom_sf"/>
</dbReference>
<evidence type="ECO:0000256" key="2">
    <source>
        <dbReference type="ARBA" id="ARBA00008684"/>
    </source>
</evidence>
<dbReference type="InterPro" id="IPR050647">
    <property type="entry name" value="Plant_LRR-RLKs"/>
</dbReference>
<dbReference type="InterPro" id="IPR008271">
    <property type="entry name" value="Ser/Thr_kinase_AS"/>
</dbReference>
<dbReference type="Gene3D" id="1.10.510.10">
    <property type="entry name" value="Transferase(Phosphotransferase) domain 1"/>
    <property type="match status" value="1"/>
</dbReference>
<sequence length="1017" mass="112105">MTVLVFCAIFIFLGFSSQAQNLTCNPNDLNSLRTFLEHLESGIQGWSTNSSSVNCCNWAGITCNSSSSLGLNDSVNSARVVKLELGMRRIVGNLSDSLGNLDQLITLNLSHNSLRGSIPHSLFHLPKLEILDLSNNDISGWFPSSINLPSVRVVNISENQIMGPVPVGICINSTNISVMNMEANRLSGILPYGLGNCSSLEDLSLATNFLNGSLPDDLFRLSNMKNLALQENQLSGQLSGLIGNLSYLVHVDLSLNQFSGNIPDVFHSFVQLRYFSAQSNSFSGRIPTSLANSPTIASLSLRNNSLGGTIDLNCSAMVNLVSLNLATNLFHGNIPENLATCPRLRAINFARINFTGQIPESFKDFKSLSYLSLSNSSVSNLTAALGVLQHCKNLTTLILTLNFRNEPMPNYSSLQFTGLKTLVIANCRLTGFIPQWLFGCRELQLLDLSWNRLEGPIPSWFGNLSSLFYLDLSNNSLTGEIPKELTGMQSLVNGNISVEEPSPDFPLFVRRNVSGYKYRQVGSFPPTLELGNNFLTGSIWPEFSNLKELHVLDLKCNNLSGTIPSSLSGMTSLETLDLSFNNLNGTIPSSLISLNFLSSFSVSHNDLSGEIPTGGQFLTFPNSSFEGNPSLCGEHASHPCLSNERTPHLSAGKSRGTIIAMSVGIGVGTIILVSLVYFVILWLSKGKVVDPEKGDTDVNEKDLEELSNLVFLCQNKDSDKEIFLDDLLKATDSFDQSHIIGCGGYGLVYKAILSDGRKLAIKRLSGEHFEMEREFRAEIETLSRAQHPNLVHLQGYCKYKKDKLLIYSYMENGSLDYWLHEKVDGPSSLDWEMRLQIAQGAARGLAYLHQSCEPHILHRDIKSSNILLNENFEAHLADFGLARLILPNVTHVTTDLVGTLGYIPPEYGQSPVATYKGDIYSFGVVLLELLTGRRPMDMCRPRGSRDLISWVTQMRIEKRETEVFDPFIYDKQYAKEMLAVLEFACLCLSENPRTRPCTQQLLSCLDNIGSTPTSNPS</sequence>
<dbReference type="PANTHER" id="PTHR48056">
    <property type="entry name" value="LRR RECEPTOR-LIKE SERINE/THREONINE-PROTEIN KINASE-RELATED"/>
    <property type="match status" value="1"/>
</dbReference>
<dbReference type="Gene3D" id="3.30.200.20">
    <property type="entry name" value="Phosphorylase Kinase, domain 1"/>
    <property type="match status" value="1"/>
</dbReference>
<dbReference type="PROSITE" id="PS50011">
    <property type="entry name" value="PROTEIN_KINASE_DOM"/>
    <property type="match status" value="1"/>
</dbReference>
<dbReference type="Pfam" id="PF00069">
    <property type="entry name" value="Pkinase"/>
    <property type="match status" value="1"/>
</dbReference>
<dbReference type="InterPro" id="IPR017441">
    <property type="entry name" value="Protein_kinase_ATP_BS"/>
</dbReference>
<evidence type="ECO:0000256" key="9">
    <source>
        <dbReference type="ARBA" id="ARBA00022840"/>
    </source>
</evidence>
<keyword evidence="18" id="KW-1185">Reference proteome</keyword>
<dbReference type="InterPro" id="IPR000719">
    <property type="entry name" value="Prot_kinase_dom"/>
</dbReference>
<feature type="transmembrane region" description="Helical" evidence="14">
    <location>
        <begin position="658"/>
        <end position="683"/>
    </location>
</feature>
<dbReference type="PROSITE" id="PS00108">
    <property type="entry name" value="PROTEIN_KINASE_ST"/>
    <property type="match status" value="1"/>
</dbReference>
<evidence type="ECO:0000256" key="13">
    <source>
        <dbReference type="PROSITE-ProRule" id="PRU10141"/>
    </source>
</evidence>
<keyword evidence="7 13" id="KW-0547">Nucleotide-binding</keyword>
<feature type="binding site" evidence="13">
    <location>
        <position position="762"/>
    </location>
    <ligand>
        <name>ATP</name>
        <dbReference type="ChEBI" id="CHEBI:30616"/>
    </ligand>
</feature>
<keyword evidence="3" id="KW-0433">Leucine-rich repeat</keyword>
<evidence type="ECO:0000256" key="14">
    <source>
        <dbReference type="SAM" id="Phobius"/>
    </source>
</evidence>
<dbReference type="InterPro" id="IPR003591">
    <property type="entry name" value="Leu-rich_rpt_typical-subtyp"/>
</dbReference>
<accession>A0ABR0CRE7</accession>
<dbReference type="PANTHER" id="PTHR48056:SF18">
    <property type="entry name" value="NON-SPECIFIC SERINE_THREONINE PROTEIN KINASE"/>
    <property type="match status" value="1"/>
</dbReference>
<evidence type="ECO:0000256" key="4">
    <source>
        <dbReference type="ARBA" id="ARBA00022679"/>
    </source>
</evidence>
<dbReference type="Pfam" id="PF13855">
    <property type="entry name" value="LRR_8"/>
    <property type="match status" value="3"/>
</dbReference>
<keyword evidence="15" id="KW-0732">Signal</keyword>
<keyword evidence="9 13" id="KW-0067">ATP-binding</keyword>
<protein>
    <recommendedName>
        <fullName evidence="16">Protein kinase domain-containing protein</fullName>
    </recommendedName>
</protein>
<proteinExistence type="inferred from homology"/>
<keyword evidence="11 14" id="KW-0472">Membrane</keyword>
<evidence type="ECO:0000256" key="8">
    <source>
        <dbReference type="ARBA" id="ARBA00022777"/>
    </source>
</evidence>
<evidence type="ECO:0000256" key="3">
    <source>
        <dbReference type="ARBA" id="ARBA00022614"/>
    </source>
</evidence>
<keyword evidence="10 14" id="KW-1133">Transmembrane helix</keyword>
<dbReference type="SMART" id="SM00220">
    <property type="entry name" value="S_TKc"/>
    <property type="match status" value="1"/>
</dbReference>
<keyword evidence="8" id="KW-0418">Kinase</keyword>
<organism evidence="17 18">
    <name type="scientific">Penstemon davidsonii</name>
    <dbReference type="NCBI Taxonomy" id="160366"/>
    <lineage>
        <taxon>Eukaryota</taxon>
        <taxon>Viridiplantae</taxon>
        <taxon>Streptophyta</taxon>
        <taxon>Embryophyta</taxon>
        <taxon>Tracheophyta</taxon>
        <taxon>Spermatophyta</taxon>
        <taxon>Magnoliopsida</taxon>
        <taxon>eudicotyledons</taxon>
        <taxon>Gunneridae</taxon>
        <taxon>Pentapetalae</taxon>
        <taxon>asterids</taxon>
        <taxon>lamiids</taxon>
        <taxon>Lamiales</taxon>
        <taxon>Plantaginaceae</taxon>
        <taxon>Cheloneae</taxon>
        <taxon>Penstemon</taxon>
    </lineage>
</organism>
<comment type="similarity">
    <text evidence="2">Belongs to the protein kinase superfamily. Ser/Thr protein kinase family.</text>
</comment>
<evidence type="ECO:0000256" key="12">
    <source>
        <dbReference type="ARBA" id="ARBA00023180"/>
    </source>
</evidence>
<dbReference type="PRINTS" id="PR00019">
    <property type="entry name" value="LEURICHRPT"/>
</dbReference>
<dbReference type="EMBL" id="JAYDYQ010002687">
    <property type="protein sequence ID" value="KAK4479670.1"/>
    <property type="molecule type" value="Genomic_DNA"/>
</dbReference>
<evidence type="ECO:0000256" key="1">
    <source>
        <dbReference type="ARBA" id="ARBA00004370"/>
    </source>
</evidence>
<keyword evidence="6" id="KW-0677">Repeat</keyword>
<feature type="domain" description="Protein kinase" evidence="16">
    <location>
        <begin position="734"/>
        <end position="1008"/>
    </location>
</feature>
<evidence type="ECO:0000256" key="10">
    <source>
        <dbReference type="ARBA" id="ARBA00022989"/>
    </source>
</evidence>
<dbReference type="PROSITE" id="PS51450">
    <property type="entry name" value="LRR"/>
    <property type="match status" value="1"/>
</dbReference>
<keyword evidence="12" id="KW-0325">Glycoprotein</keyword>
<reference evidence="17 18" key="1">
    <citation type="journal article" date="2023" name="bioRxiv">
        <title>Genome report: Whole genome sequence and annotation of Penstemon davidsonii.</title>
        <authorList>
            <person name="Ostevik K.L."/>
            <person name="Alabady M."/>
            <person name="Zhang M."/>
            <person name="Rausher M.D."/>
        </authorList>
    </citation>
    <scope>NUCLEOTIDE SEQUENCE [LARGE SCALE GENOMIC DNA]</scope>
    <source>
        <strain evidence="17">DNT005</strain>
        <tissue evidence="17">Whole leaf</tissue>
    </source>
</reference>
<comment type="subcellular location">
    <subcellularLocation>
        <location evidence="1">Membrane</location>
    </subcellularLocation>
</comment>
<feature type="signal peptide" evidence="15">
    <location>
        <begin position="1"/>
        <end position="19"/>
    </location>
</feature>
<evidence type="ECO:0000259" key="16">
    <source>
        <dbReference type="PROSITE" id="PS50011"/>
    </source>
</evidence>
<evidence type="ECO:0000256" key="15">
    <source>
        <dbReference type="SAM" id="SignalP"/>
    </source>
</evidence>
<name>A0ABR0CRE7_9LAMI</name>
<evidence type="ECO:0000313" key="18">
    <source>
        <dbReference type="Proteomes" id="UP001291926"/>
    </source>
</evidence>
<dbReference type="InterPro" id="IPR032675">
    <property type="entry name" value="LRR_dom_sf"/>
</dbReference>
<comment type="caution">
    <text evidence="17">The sequence shown here is derived from an EMBL/GenBank/DDBJ whole genome shotgun (WGS) entry which is preliminary data.</text>
</comment>
<evidence type="ECO:0000256" key="11">
    <source>
        <dbReference type="ARBA" id="ARBA00023136"/>
    </source>
</evidence>
<dbReference type="Pfam" id="PF08263">
    <property type="entry name" value="LRRNT_2"/>
    <property type="match status" value="1"/>
</dbReference>
<evidence type="ECO:0000256" key="6">
    <source>
        <dbReference type="ARBA" id="ARBA00022737"/>
    </source>
</evidence>
<dbReference type="SMART" id="SM00369">
    <property type="entry name" value="LRR_TYP"/>
    <property type="match status" value="7"/>
</dbReference>
<gene>
    <name evidence="17" type="ORF">RD792_015199</name>
</gene>
<dbReference type="CDD" id="cd14066">
    <property type="entry name" value="STKc_IRAK"/>
    <property type="match status" value="1"/>
</dbReference>
<dbReference type="Gene3D" id="3.80.10.10">
    <property type="entry name" value="Ribonuclease Inhibitor"/>
    <property type="match status" value="2"/>
</dbReference>
<keyword evidence="4" id="KW-0808">Transferase</keyword>
<dbReference type="Proteomes" id="UP001291926">
    <property type="component" value="Unassembled WGS sequence"/>
</dbReference>
<dbReference type="SUPFAM" id="SSF56112">
    <property type="entry name" value="Protein kinase-like (PK-like)"/>
    <property type="match status" value="1"/>
</dbReference>
<keyword evidence="5 14" id="KW-0812">Transmembrane</keyword>
<dbReference type="InterPro" id="IPR013210">
    <property type="entry name" value="LRR_N_plant-typ"/>
</dbReference>
<evidence type="ECO:0000313" key="17">
    <source>
        <dbReference type="EMBL" id="KAK4479670.1"/>
    </source>
</evidence>
<dbReference type="PROSITE" id="PS00107">
    <property type="entry name" value="PROTEIN_KINASE_ATP"/>
    <property type="match status" value="1"/>
</dbReference>
<evidence type="ECO:0000256" key="7">
    <source>
        <dbReference type="ARBA" id="ARBA00022741"/>
    </source>
</evidence>
<dbReference type="InterPro" id="IPR001611">
    <property type="entry name" value="Leu-rich_rpt"/>
</dbReference>